<comment type="caution">
    <text evidence="2">The sequence shown here is derived from an EMBL/GenBank/DDBJ whole genome shotgun (WGS) entry which is preliminary data.</text>
</comment>
<dbReference type="InterPro" id="IPR008979">
    <property type="entry name" value="Galactose-bd-like_sf"/>
</dbReference>
<evidence type="ECO:0000313" key="3">
    <source>
        <dbReference type="Proteomes" id="UP000325307"/>
    </source>
</evidence>
<proteinExistence type="predicted"/>
<dbReference type="SUPFAM" id="SSF49785">
    <property type="entry name" value="Galactose-binding domain-like"/>
    <property type="match status" value="1"/>
</dbReference>
<accession>A0A5A7NRF3</accession>
<keyword evidence="3" id="KW-1185">Reference proteome</keyword>
<evidence type="ECO:0000313" key="2">
    <source>
        <dbReference type="EMBL" id="GER22391.1"/>
    </source>
</evidence>
<reference evidence="2 3" key="1">
    <citation type="submission" date="2019-09" db="EMBL/GenBank/DDBJ databases">
        <title>Arthrobacter zafarii sp. nov., a moderately thermotolerant and halotolerant actinobacterium isolated from Cholistan desert soil of Pakistan.</title>
        <authorList>
            <person name="Amin A."/>
            <person name="Ahmed I."/>
            <person name="Khalid N."/>
            <person name="Schumann P."/>
            <person name="Busse H.J."/>
            <person name="Khan I.U."/>
            <person name="Li S."/>
            <person name="Li W.J."/>
        </authorList>
    </citation>
    <scope>NUCLEOTIDE SEQUENCE [LARGE SCALE GENOMIC DNA]</scope>
    <source>
        <strain evidence="2 3">NCCP-1664</strain>
    </source>
</reference>
<dbReference type="Gene3D" id="2.60.120.1060">
    <property type="entry name" value="NPCBM/NEW2 domain"/>
    <property type="match status" value="1"/>
</dbReference>
<dbReference type="EMBL" id="BKDJ01000003">
    <property type="protein sequence ID" value="GER22391.1"/>
    <property type="molecule type" value="Genomic_DNA"/>
</dbReference>
<protein>
    <submittedName>
        <fullName evidence="2">Uncharacterized protein</fullName>
    </submittedName>
</protein>
<dbReference type="OrthoDB" id="1095434at2"/>
<dbReference type="Proteomes" id="UP000325307">
    <property type="component" value="Unassembled WGS sequence"/>
</dbReference>
<dbReference type="InterPro" id="IPR038637">
    <property type="entry name" value="NPCBM_sf"/>
</dbReference>
<gene>
    <name evidence="2" type="ORF">NCCP1664_08880</name>
</gene>
<dbReference type="AlphaFoldDB" id="A0A5A7NRF3"/>
<evidence type="ECO:0000256" key="1">
    <source>
        <dbReference type="SAM" id="SignalP"/>
    </source>
</evidence>
<organism evidence="2 3">
    <name type="scientific">Zafaria cholistanensis</name>
    <dbReference type="NCBI Taxonomy" id="1682741"/>
    <lineage>
        <taxon>Bacteria</taxon>
        <taxon>Bacillati</taxon>
        <taxon>Actinomycetota</taxon>
        <taxon>Actinomycetes</taxon>
        <taxon>Micrococcales</taxon>
        <taxon>Micrococcaceae</taxon>
        <taxon>Zafaria</taxon>
    </lineage>
</organism>
<feature type="chain" id="PRO_5022912831" evidence="1">
    <location>
        <begin position="41"/>
        <end position="387"/>
    </location>
</feature>
<keyword evidence="1" id="KW-0732">Signal</keyword>
<dbReference type="RefSeq" id="WP_149956031.1">
    <property type="nucleotide sequence ID" value="NZ_BKDJ01000003.1"/>
</dbReference>
<name>A0A5A7NRF3_9MICC</name>
<sequence length="387" mass="40209">MDHLHHSAPRTARRPRWLAALVALVAALFLAGGLSVPAQAAAAKTTLEVSVSDSSVSSGASATVTATLKRGTKALGGAHVTLQKRTAGSPEWTTITTAKTNSKGKVSARVSGLRKDTEIRALSSGTSKYKAAKSSTKKVKVKANQRVTVTKTSTKKPTKGAAITLSGTTSPGLAGKTVELQLQSGTTWTTVSTATVSQGNRFSVATEAGSAGKATYRVHAPATASTASATSSRKAFTVHEWFALDSIPSLSSREGEEGQRLTSHEFAIDGQAYAANLTGTIHSSDDENTYFSDGWDLGGKCLTFTATVGIDDTHVVGAPLAGFLAWSDVDAYTSELDASEYDKVTISLKDSRYLALLMAYAGTDNDGSQALAGFGDPKVLCSRKPAA</sequence>
<feature type="signal peptide" evidence="1">
    <location>
        <begin position="1"/>
        <end position="40"/>
    </location>
</feature>